<protein>
    <submittedName>
        <fullName evidence="2">Uncharacterized protein</fullName>
    </submittedName>
</protein>
<dbReference type="EMBL" id="DF973763">
    <property type="protein sequence ID" value="GAU39475.1"/>
    <property type="molecule type" value="Genomic_DNA"/>
</dbReference>
<feature type="compositionally biased region" description="Basic residues" evidence="1">
    <location>
        <begin position="1"/>
        <end position="11"/>
    </location>
</feature>
<sequence>MMVGHNYRHKEVKLDVHQIKRPEGSKTPKAPKTPNAPKAPNAPNASKAPKAPKAPNAYKVNIPIDNAGNNVSVDHVPSETHTSVSHDLIDSDMLAKILFDDEVPEMLSERLHCSAPVDHVPVDNVLDVVNIDGPGKDSSTPLVIEDGDYCDDVHEDLDIDPKIGPRVQAIRSFQT</sequence>
<feature type="region of interest" description="Disordered" evidence="1">
    <location>
        <begin position="1"/>
        <end position="56"/>
    </location>
</feature>
<name>A0A2Z6NU92_TRISU</name>
<dbReference type="Proteomes" id="UP000242715">
    <property type="component" value="Unassembled WGS sequence"/>
</dbReference>
<feature type="compositionally biased region" description="Low complexity" evidence="1">
    <location>
        <begin position="27"/>
        <end position="56"/>
    </location>
</feature>
<feature type="compositionally biased region" description="Basic and acidic residues" evidence="1">
    <location>
        <begin position="12"/>
        <end position="26"/>
    </location>
</feature>
<proteinExistence type="predicted"/>
<evidence type="ECO:0000313" key="2">
    <source>
        <dbReference type="EMBL" id="GAU39475.1"/>
    </source>
</evidence>
<accession>A0A2Z6NU92</accession>
<organism evidence="2 3">
    <name type="scientific">Trifolium subterraneum</name>
    <name type="common">Subterranean clover</name>
    <dbReference type="NCBI Taxonomy" id="3900"/>
    <lineage>
        <taxon>Eukaryota</taxon>
        <taxon>Viridiplantae</taxon>
        <taxon>Streptophyta</taxon>
        <taxon>Embryophyta</taxon>
        <taxon>Tracheophyta</taxon>
        <taxon>Spermatophyta</taxon>
        <taxon>Magnoliopsida</taxon>
        <taxon>eudicotyledons</taxon>
        <taxon>Gunneridae</taxon>
        <taxon>Pentapetalae</taxon>
        <taxon>rosids</taxon>
        <taxon>fabids</taxon>
        <taxon>Fabales</taxon>
        <taxon>Fabaceae</taxon>
        <taxon>Papilionoideae</taxon>
        <taxon>50 kb inversion clade</taxon>
        <taxon>NPAAA clade</taxon>
        <taxon>Hologalegina</taxon>
        <taxon>IRL clade</taxon>
        <taxon>Trifolieae</taxon>
        <taxon>Trifolium</taxon>
    </lineage>
</organism>
<keyword evidence="3" id="KW-1185">Reference proteome</keyword>
<dbReference type="AlphaFoldDB" id="A0A2Z6NU92"/>
<evidence type="ECO:0000313" key="3">
    <source>
        <dbReference type="Proteomes" id="UP000242715"/>
    </source>
</evidence>
<gene>
    <name evidence="2" type="ORF">TSUD_159070</name>
</gene>
<evidence type="ECO:0000256" key="1">
    <source>
        <dbReference type="SAM" id="MobiDB-lite"/>
    </source>
</evidence>
<reference evidence="3" key="1">
    <citation type="journal article" date="2017" name="Front. Plant Sci.">
        <title>Climate Clever Clovers: New Paradigm to Reduce the Environmental Footprint of Ruminants by Breeding Low Methanogenic Forages Utilizing Haplotype Variation.</title>
        <authorList>
            <person name="Kaur P."/>
            <person name="Appels R."/>
            <person name="Bayer P.E."/>
            <person name="Keeble-Gagnere G."/>
            <person name="Wang J."/>
            <person name="Hirakawa H."/>
            <person name="Shirasawa K."/>
            <person name="Vercoe P."/>
            <person name="Stefanova K."/>
            <person name="Durmic Z."/>
            <person name="Nichols P."/>
            <person name="Revell C."/>
            <person name="Isobe S.N."/>
            <person name="Edwards D."/>
            <person name="Erskine W."/>
        </authorList>
    </citation>
    <scope>NUCLEOTIDE SEQUENCE [LARGE SCALE GENOMIC DNA]</scope>
    <source>
        <strain evidence="3">cv. Daliak</strain>
    </source>
</reference>